<dbReference type="EMBL" id="JAPHNI010000184">
    <property type="protein sequence ID" value="KAJ8114614.1"/>
    <property type="molecule type" value="Genomic_DNA"/>
</dbReference>
<evidence type="ECO:0000313" key="2">
    <source>
        <dbReference type="Proteomes" id="UP001153331"/>
    </source>
</evidence>
<protein>
    <submittedName>
        <fullName evidence="1">Uncharacterized protein</fullName>
    </submittedName>
</protein>
<sequence>MSPALAEQTLAVATSNMFGALGGLTVNDDTNALENSVEHMSSHDIPQTARPSRPSRPGKRQRQALRDGERSPRNEKEAAYAASLTGSGSSYRSFRQRSRSPDNRRPPPQRRSRSPPGRFSERPPQSASFHKVTDTAPPIRGLAAPPHHLRHIAQEVDLALDPDSSQNGGKDHASPTTRQYHSLGRRQERSTDQHASAPLQSSRPVRSPPRQRRTSPVRQASSNNERIRDELRQVPSPSTAEPVIEASVGAQVGQTPLINDDGSTFGNFDELPNVASLPGPSKQLGGLQGLAQAGSLSLLDDMVIVEALQERNDQTANNIKLLLAMAERQDLCITGRDLFREDVLRLCYIEGRTQQSWYSSSIVDAFLGIAEYQSPNDTLIDRDIGLFLEAGDDQIAAMIKEVEEHGKSALGCPFADLEERPQSALMLLIMSSCCRHDNRVDRPAKDDVNFSSRLSPKNAAVVRVSTQTSSTPAYYILFHLTVGEMQGDQRTVAPLARLWLLARINSLHSHQAQLDVNPDELKSLPDLTDLTDPNSPQTPSDNDPKPSTTSKPNTMRVLISGAGVAGPTLAFFLAKTGSRITVAEKASALLPHGQNVDVTGSAVTVVKKMGLFDELKRHHTKEKGTQLIDPRGRPFAPFPVREGAITSFTSEFEILRGDMARIVWGASRAQTNVEYVFGTTVQKVLENSDAGVKVQMSDGAVREFDLLVAADGQWSKIREQCFRPESVEVVDKGMYVVYFTVPRLEEDNDWWNVFFGLQSRIITLRPDPYGTTRAMFTIMPRSEAQKSAWQSDLRAGRQKQEELVRQEFADAGWQAERLLDAMSKAPDFYFQAVQQIRMDKWSNNRVVCLGDTAFAPTPLTGMGTSLALIGGYMLAGELAKVQAGEHPKTALEAYESKLRPFVEQTQRIPGVLPGVAHPDTVWKRWLLQTAISTMARAANLPWFVRLVGGDQTAEQNTEGFTLPQYEDLDRVI</sequence>
<keyword evidence="2" id="KW-1185">Reference proteome</keyword>
<organism evidence="1 2">
    <name type="scientific">Boeremia exigua</name>
    <dbReference type="NCBI Taxonomy" id="749465"/>
    <lineage>
        <taxon>Eukaryota</taxon>
        <taxon>Fungi</taxon>
        <taxon>Dikarya</taxon>
        <taxon>Ascomycota</taxon>
        <taxon>Pezizomycotina</taxon>
        <taxon>Dothideomycetes</taxon>
        <taxon>Pleosporomycetidae</taxon>
        <taxon>Pleosporales</taxon>
        <taxon>Pleosporineae</taxon>
        <taxon>Didymellaceae</taxon>
        <taxon>Boeremia</taxon>
    </lineage>
</organism>
<name>A0ACC2IHJ6_9PLEO</name>
<comment type="caution">
    <text evidence="1">The sequence shown here is derived from an EMBL/GenBank/DDBJ whole genome shotgun (WGS) entry which is preliminary data.</text>
</comment>
<evidence type="ECO:0000313" key="1">
    <source>
        <dbReference type="EMBL" id="KAJ8114614.1"/>
    </source>
</evidence>
<proteinExistence type="predicted"/>
<reference evidence="1" key="1">
    <citation type="submission" date="2022-11" db="EMBL/GenBank/DDBJ databases">
        <title>Genome Sequence of Boeremia exigua.</title>
        <authorList>
            <person name="Buettner E."/>
        </authorList>
    </citation>
    <scope>NUCLEOTIDE SEQUENCE</scope>
    <source>
        <strain evidence="1">CU02</strain>
    </source>
</reference>
<dbReference type="Proteomes" id="UP001153331">
    <property type="component" value="Unassembled WGS sequence"/>
</dbReference>
<accession>A0ACC2IHJ6</accession>
<gene>
    <name evidence="1" type="ORF">OPT61_g3549</name>
</gene>